<keyword evidence="1" id="KW-1133">Transmembrane helix</keyword>
<protein>
    <submittedName>
        <fullName evidence="2">Uncharacterized protein</fullName>
    </submittedName>
</protein>
<proteinExistence type="predicted"/>
<evidence type="ECO:0000313" key="2">
    <source>
        <dbReference type="EMBL" id="VYU53705.1"/>
    </source>
</evidence>
<organism evidence="2">
    <name type="scientific">Paraprevotella clara</name>
    <dbReference type="NCBI Taxonomy" id="454154"/>
    <lineage>
        <taxon>Bacteria</taxon>
        <taxon>Pseudomonadati</taxon>
        <taxon>Bacteroidota</taxon>
        <taxon>Bacteroidia</taxon>
        <taxon>Bacteroidales</taxon>
        <taxon>Prevotellaceae</taxon>
        <taxon>Paraprevotella</taxon>
    </lineage>
</organism>
<accession>A0A6N3FP28</accession>
<dbReference type="AlphaFoldDB" id="A0A6N3FP28"/>
<dbReference type="RefSeq" id="WP_412442358.1">
    <property type="nucleotide sequence ID" value="NZ_CACRUT010000023.1"/>
</dbReference>
<evidence type="ECO:0000256" key="1">
    <source>
        <dbReference type="SAM" id="Phobius"/>
    </source>
</evidence>
<keyword evidence="1" id="KW-0472">Membrane</keyword>
<sequence length="77" mass="9220">MKRRRFRKSTVILLGFTLYSVAVYAYFIPRTDMSSRHIGATMALNAVILVALWYLYRRREKLADKREHDVDINQEKR</sequence>
<keyword evidence="1" id="KW-0812">Transmembrane</keyword>
<gene>
    <name evidence="2" type="ORF">PCLFYP37_00145</name>
</gene>
<reference evidence="2" key="1">
    <citation type="submission" date="2019-11" db="EMBL/GenBank/DDBJ databases">
        <authorList>
            <person name="Feng L."/>
        </authorList>
    </citation>
    <scope>NUCLEOTIDE SEQUENCE</scope>
    <source>
        <strain evidence="2">PclaraLFYP37</strain>
    </source>
</reference>
<dbReference type="EMBL" id="CACRUT010000023">
    <property type="protein sequence ID" value="VYU53705.1"/>
    <property type="molecule type" value="Genomic_DNA"/>
</dbReference>
<name>A0A6N3FP28_9BACT</name>
<feature type="transmembrane region" description="Helical" evidence="1">
    <location>
        <begin position="35"/>
        <end position="56"/>
    </location>
</feature>